<organism evidence="8 9">
    <name type="scientific">Natronospira elongata</name>
    <dbReference type="NCBI Taxonomy" id="3110268"/>
    <lineage>
        <taxon>Bacteria</taxon>
        <taxon>Pseudomonadati</taxon>
        <taxon>Pseudomonadota</taxon>
        <taxon>Gammaproteobacteria</taxon>
        <taxon>Natronospirales</taxon>
        <taxon>Natronospiraceae</taxon>
        <taxon>Natronospira</taxon>
    </lineage>
</organism>
<dbReference type="RefSeq" id="WP_346052106.1">
    <property type="nucleotide sequence ID" value="NZ_JAYGII010000020.1"/>
</dbReference>
<dbReference type="Proteomes" id="UP001302316">
    <property type="component" value="Unassembled WGS sequence"/>
</dbReference>
<name>A0AAP6JFM7_9GAMM</name>
<keyword evidence="2 6" id="KW-0472">Membrane</keyword>
<dbReference type="EMBL" id="JAYGII010000020">
    <property type="protein sequence ID" value="MEA5446105.1"/>
    <property type="molecule type" value="Genomic_DNA"/>
</dbReference>
<evidence type="ECO:0000313" key="9">
    <source>
        <dbReference type="Proteomes" id="UP001302316"/>
    </source>
</evidence>
<dbReference type="GO" id="GO:0015920">
    <property type="term" value="P:lipopolysaccharide transport"/>
    <property type="evidence" value="ECO:0007669"/>
    <property type="project" value="TreeGrafter"/>
</dbReference>
<protein>
    <recommendedName>
        <fullName evidence="6">LPS-assembly lipoprotein LptE</fullName>
    </recommendedName>
</protein>
<evidence type="ECO:0000256" key="1">
    <source>
        <dbReference type="ARBA" id="ARBA00022729"/>
    </source>
</evidence>
<evidence type="ECO:0000256" key="5">
    <source>
        <dbReference type="ARBA" id="ARBA00023288"/>
    </source>
</evidence>
<evidence type="ECO:0000313" key="8">
    <source>
        <dbReference type="EMBL" id="MEA5446105.1"/>
    </source>
</evidence>
<reference evidence="8 9" key="1">
    <citation type="submission" date="2023-12" db="EMBL/GenBank/DDBJ databases">
        <title>Whole-genome sequencing of halo(alkali)philic microorganisms from hypersaline lakes.</title>
        <authorList>
            <person name="Sorokin D.Y."/>
            <person name="Merkel A.Y."/>
            <person name="Messina E."/>
            <person name="Yakimov M."/>
        </authorList>
    </citation>
    <scope>NUCLEOTIDE SEQUENCE [LARGE SCALE GENOMIC DNA]</scope>
    <source>
        <strain evidence="8 9">AB-CW1</strain>
    </source>
</reference>
<proteinExistence type="inferred from homology"/>
<dbReference type="Pfam" id="PF04390">
    <property type="entry name" value="LptE"/>
    <property type="match status" value="1"/>
</dbReference>
<comment type="function">
    <text evidence="6">Together with LptD, is involved in the assembly of lipopolysaccharide (LPS) at the surface of the outer membrane. Required for the proper assembly of LptD. Binds LPS and may serve as the LPS recognition site at the outer membrane.</text>
</comment>
<dbReference type="PANTHER" id="PTHR38098:SF1">
    <property type="entry name" value="LPS-ASSEMBLY LIPOPROTEIN LPTE"/>
    <property type="match status" value="1"/>
</dbReference>
<evidence type="ECO:0000256" key="3">
    <source>
        <dbReference type="ARBA" id="ARBA00023139"/>
    </source>
</evidence>
<keyword evidence="4 6" id="KW-0998">Cell outer membrane</keyword>
<dbReference type="HAMAP" id="MF_01186">
    <property type="entry name" value="LPS_assembly_LptE"/>
    <property type="match status" value="1"/>
</dbReference>
<evidence type="ECO:0000256" key="4">
    <source>
        <dbReference type="ARBA" id="ARBA00023237"/>
    </source>
</evidence>
<evidence type="ECO:0000256" key="7">
    <source>
        <dbReference type="SAM" id="SignalP"/>
    </source>
</evidence>
<dbReference type="Gene3D" id="3.30.160.150">
    <property type="entry name" value="Lipoprotein like domain"/>
    <property type="match status" value="1"/>
</dbReference>
<gene>
    <name evidence="6 8" type="primary">lptE</name>
    <name evidence="8" type="ORF">VCB98_09760</name>
</gene>
<keyword evidence="1 6" id="KW-0732">Signal</keyword>
<comment type="caution">
    <text evidence="8">The sequence shown here is derived from an EMBL/GenBank/DDBJ whole genome shotgun (WGS) entry which is preliminary data.</text>
</comment>
<dbReference type="InterPro" id="IPR007485">
    <property type="entry name" value="LPS_assembly_LptE"/>
</dbReference>
<feature type="chain" id="PRO_5042904244" description="LPS-assembly lipoprotein LptE" evidence="7">
    <location>
        <begin position="21"/>
        <end position="169"/>
    </location>
</feature>
<feature type="signal peptide" evidence="7">
    <location>
        <begin position="1"/>
        <end position="20"/>
    </location>
</feature>
<keyword evidence="3 6" id="KW-0564">Palmitate</keyword>
<keyword evidence="5 6" id="KW-0449">Lipoprotein</keyword>
<dbReference type="PROSITE" id="PS51257">
    <property type="entry name" value="PROKAR_LIPOPROTEIN"/>
    <property type="match status" value="1"/>
</dbReference>
<evidence type="ECO:0000256" key="2">
    <source>
        <dbReference type="ARBA" id="ARBA00023136"/>
    </source>
</evidence>
<keyword evidence="9" id="KW-1185">Reference proteome</keyword>
<dbReference type="PANTHER" id="PTHR38098">
    <property type="entry name" value="LPS-ASSEMBLY LIPOPROTEIN LPTE"/>
    <property type="match status" value="1"/>
</dbReference>
<dbReference type="GO" id="GO:0009279">
    <property type="term" value="C:cell outer membrane"/>
    <property type="evidence" value="ECO:0007669"/>
    <property type="project" value="UniProtKB-SubCell"/>
</dbReference>
<dbReference type="GO" id="GO:1990351">
    <property type="term" value="C:transporter complex"/>
    <property type="evidence" value="ECO:0007669"/>
    <property type="project" value="TreeGrafter"/>
</dbReference>
<dbReference type="AlphaFoldDB" id="A0AAP6JFM7"/>
<comment type="subunit">
    <text evidence="6">Component of the lipopolysaccharide transport and assembly complex. Interacts with LptD.</text>
</comment>
<sequence length="169" mass="19073">MQKTLTICLLALSLALTACGWQLRGAPQLPEEMAVIYIDSGDPHGPLARELRRLLDSGDSRVSWDREEATAILRVLESGSSREVLSVNLRGRPEELRVIYHIEFDVRDRDGNTLVERQRMVLNRDISTDAEDPLGISQETRRVARSLEEEIVQSVVLRIEALARADARE</sequence>
<dbReference type="GO" id="GO:0001530">
    <property type="term" value="F:lipopolysaccharide binding"/>
    <property type="evidence" value="ECO:0007669"/>
    <property type="project" value="TreeGrafter"/>
</dbReference>
<comment type="subcellular location">
    <subcellularLocation>
        <location evidence="6">Cell outer membrane</location>
        <topology evidence="6">Lipid-anchor</topology>
    </subcellularLocation>
</comment>
<evidence type="ECO:0000256" key="6">
    <source>
        <dbReference type="HAMAP-Rule" id="MF_01186"/>
    </source>
</evidence>
<comment type="similarity">
    <text evidence="6">Belongs to the LptE lipoprotein family.</text>
</comment>
<accession>A0AAP6JFM7</accession>
<dbReference type="GO" id="GO:0043165">
    <property type="term" value="P:Gram-negative-bacterium-type cell outer membrane assembly"/>
    <property type="evidence" value="ECO:0007669"/>
    <property type="project" value="UniProtKB-UniRule"/>
</dbReference>